<dbReference type="InterPro" id="IPR012334">
    <property type="entry name" value="Pectin_lyas_fold"/>
</dbReference>
<dbReference type="InterPro" id="IPR011050">
    <property type="entry name" value="Pectin_lyase_fold/virulence"/>
</dbReference>
<name>A0A1P8WCM0_9PLAN</name>
<evidence type="ECO:0000313" key="3">
    <source>
        <dbReference type="EMBL" id="APZ91815.1"/>
    </source>
</evidence>
<feature type="signal peptide" evidence="1">
    <location>
        <begin position="1"/>
        <end position="19"/>
    </location>
</feature>
<dbReference type="KEGG" id="fmr:Fuma_01409"/>
<evidence type="ECO:0000313" key="4">
    <source>
        <dbReference type="Proteomes" id="UP000187735"/>
    </source>
</evidence>
<dbReference type="Pfam" id="PF13229">
    <property type="entry name" value="Beta_helix"/>
    <property type="match status" value="1"/>
</dbReference>
<dbReference type="AlphaFoldDB" id="A0A1P8WCM0"/>
<protein>
    <recommendedName>
        <fullName evidence="2">Right handed beta helix domain-containing protein</fullName>
    </recommendedName>
</protein>
<dbReference type="EMBL" id="CP017641">
    <property type="protein sequence ID" value="APZ91815.1"/>
    <property type="molecule type" value="Genomic_DNA"/>
</dbReference>
<sequence length="602" mass="66935" precursor="true">MKFIYCSLFVLALASHVIAADKAPRKLDWMPAEAVNDASRTAGGDYFVPEIVITETPRTTADAEKFQRVYVLELERFNIHTDNSHAVETSNGINQALQHAKTLNANRIVFPKGIYQISELDPVVIDHRQTIIDLNGATLQLRSNGLAKYSVIEIVDGAEDVRLTNGHIRGDKDTHDFSTGRGHEWGHGLVLHGGQGVEVDHLTVSHVTGDGVSTRNSGARTRPELLEKIKYSVYPRHLEQGAFDSAGAKVDSSKKMRSIEPFDLTSCGGQFEFGYSTGYLGYPFIKGRLYQAHFYDAKMKFIEMQKCLQFRKVTIPDNAQFVHLEFNQPAVSQTPAHAGAARGTFVGRITNFRPPCDVHFHHNTLFENRRLGLGFCGGNRWLIEDNLFERNGGTAPAYGIDFEDGWELMQDVVVRNNRFKDNVAGDLVICAGSELLIEDNVFEGNVIVHGRPHNYTFRNNSYTGGLVRYTTRTGVASIHNNTYKNCSLSILFDDKAVADGLNRSDGEQVATPPLMLNGEHLQNVSKVTGTYFKFTDATLDNVHFVAGQETRLIDIKNSRIENSSIQYEPNGPPVIVEIKNTLGAISEHGAGLKRKRNTLLPE</sequence>
<organism evidence="3 4">
    <name type="scientific">Fuerstiella marisgermanici</name>
    <dbReference type="NCBI Taxonomy" id="1891926"/>
    <lineage>
        <taxon>Bacteria</taxon>
        <taxon>Pseudomonadati</taxon>
        <taxon>Planctomycetota</taxon>
        <taxon>Planctomycetia</taxon>
        <taxon>Planctomycetales</taxon>
        <taxon>Planctomycetaceae</taxon>
        <taxon>Fuerstiella</taxon>
    </lineage>
</organism>
<keyword evidence="4" id="KW-1185">Reference proteome</keyword>
<feature type="domain" description="Right handed beta helix" evidence="2">
    <location>
        <begin position="358"/>
        <end position="461"/>
    </location>
</feature>
<gene>
    <name evidence="3" type="ORF">Fuma_01409</name>
</gene>
<dbReference type="Proteomes" id="UP000187735">
    <property type="component" value="Chromosome"/>
</dbReference>
<accession>A0A1P8WCM0</accession>
<dbReference type="SMART" id="SM00710">
    <property type="entry name" value="PbH1"/>
    <property type="match status" value="6"/>
</dbReference>
<evidence type="ECO:0000259" key="2">
    <source>
        <dbReference type="Pfam" id="PF13229"/>
    </source>
</evidence>
<dbReference type="InterPro" id="IPR039448">
    <property type="entry name" value="Beta_helix"/>
</dbReference>
<dbReference type="InterPro" id="IPR006626">
    <property type="entry name" value="PbH1"/>
</dbReference>
<feature type="chain" id="PRO_5012003884" description="Right handed beta helix domain-containing protein" evidence="1">
    <location>
        <begin position="20"/>
        <end position="602"/>
    </location>
</feature>
<proteinExistence type="predicted"/>
<reference evidence="3 4" key="1">
    <citation type="journal article" date="2016" name="Front. Microbiol.">
        <title>Fuerstia marisgermanicae gen. nov., sp. nov., an Unusual Member of the Phylum Planctomycetes from the German Wadden Sea.</title>
        <authorList>
            <person name="Kohn T."/>
            <person name="Heuer A."/>
            <person name="Jogler M."/>
            <person name="Vollmers J."/>
            <person name="Boedeker C."/>
            <person name="Bunk B."/>
            <person name="Rast P."/>
            <person name="Borchert D."/>
            <person name="Glockner I."/>
            <person name="Freese H.M."/>
            <person name="Klenk H.P."/>
            <person name="Overmann J."/>
            <person name="Kaster A.K."/>
            <person name="Rohde M."/>
            <person name="Wiegand S."/>
            <person name="Jogler C."/>
        </authorList>
    </citation>
    <scope>NUCLEOTIDE SEQUENCE [LARGE SCALE GENOMIC DNA]</scope>
    <source>
        <strain evidence="3 4">NH11</strain>
    </source>
</reference>
<keyword evidence="1" id="KW-0732">Signal</keyword>
<dbReference type="SUPFAM" id="SSF51126">
    <property type="entry name" value="Pectin lyase-like"/>
    <property type="match status" value="1"/>
</dbReference>
<dbReference type="Gene3D" id="2.160.20.10">
    <property type="entry name" value="Single-stranded right-handed beta-helix, Pectin lyase-like"/>
    <property type="match status" value="2"/>
</dbReference>
<evidence type="ECO:0000256" key="1">
    <source>
        <dbReference type="SAM" id="SignalP"/>
    </source>
</evidence>